<dbReference type="Proteomes" id="UP001222603">
    <property type="component" value="Unassembled WGS sequence"/>
</dbReference>
<protein>
    <submittedName>
        <fullName evidence="4">Uncharacterized protein</fullName>
    </submittedName>
</protein>
<evidence type="ECO:0000313" key="1">
    <source>
        <dbReference type="EMBL" id="MDC1754751.1"/>
    </source>
</evidence>
<dbReference type="EMBL" id="JAQNQY010000046">
    <property type="protein sequence ID" value="MDC1754751.1"/>
    <property type="molecule type" value="Genomic_DNA"/>
</dbReference>
<evidence type="ECO:0000313" key="3">
    <source>
        <dbReference type="EMBL" id="MDC1882352.1"/>
    </source>
</evidence>
<comment type="caution">
    <text evidence="4">The sequence shown here is derived from an EMBL/GenBank/DDBJ whole genome shotgun (WGS) entry which is preliminary data.</text>
</comment>
<dbReference type="RefSeq" id="WP_225982718.1">
    <property type="nucleotide sequence ID" value="NZ_BAABXG010000001.1"/>
</dbReference>
<proteinExistence type="predicted"/>
<dbReference type="EMBL" id="JAQNSI010000659">
    <property type="protein sequence ID" value="MDC1903623.1"/>
    <property type="molecule type" value="Genomic_DNA"/>
</dbReference>
<accession>A0A139JYW9</accession>
<dbReference type="Proteomes" id="UP001214113">
    <property type="component" value="Unassembled WGS sequence"/>
</dbReference>
<dbReference type="Proteomes" id="UP001181247">
    <property type="component" value="Unassembled WGS sequence"/>
</dbReference>
<dbReference type="AlphaFoldDB" id="A0A139JYW9"/>
<gene>
    <name evidence="1" type="ORF">POY80_20225</name>
    <name evidence="4" type="ORF">POZ10_23730</name>
    <name evidence="2" type="ORF">POZ22_22690</name>
    <name evidence="3" type="ORF">POZ24_20410</name>
    <name evidence="5" type="ORF">RVH16_16165</name>
</gene>
<organism evidence="4 6">
    <name type="scientific">Bacteroides uniformis</name>
    <dbReference type="NCBI Taxonomy" id="820"/>
    <lineage>
        <taxon>Bacteria</taxon>
        <taxon>Pseudomonadati</taxon>
        <taxon>Bacteroidota</taxon>
        <taxon>Bacteroidia</taxon>
        <taxon>Bacteroidales</taxon>
        <taxon>Bacteroidaceae</taxon>
        <taxon>Bacteroides</taxon>
    </lineage>
</organism>
<evidence type="ECO:0000313" key="2">
    <source>
        <dbReference type="EMBL" id="MDC1857548.1"/>
    </source>
</evidence>
<dbReference type="Proteomes" id="UP001218502">
    <property type="component" value="Unassembled WGS sequence"/>
</dbReference>
<evidence type="ECO:0000313" key="5">
    <source>
        <dbReference type="EMBL" id="MDU0246228.1"/>
    </source>
</evidence>
<sequence>MAIAMAAETFSGNLFSITLLPHFHPPSAFPYPSAFALRWKQAEKVEANFASTCLKRRGFAVTTCLLA</sequence>
<dbReference type="Proteomes" id="UP001213309">
    <property type="component" value="Unassembled WGS sequence"/>
</dbReference>
<evidence type="ECO:0000313" key="4">
    <source>
        <dbReference type="EMBL" id="MDC1903623.1"/>
    </source>
</evidence>
<reference evidence="4" key="1">
    <citation type="submission" date="2022-10" db="EMBL/GenBank/DDBJ databases">
        <title>Human gut microbiome strain richness.</title>
        <authorList>
            <person name="Chen-Liaw A."/>
        </authorList>
    </citation>
    <scope>NUCLEOTIDE SEQUENCE</scope>
    <source>
        <strain evidence="4">1001713st1_F9_1001713B170221_170320</strain>
        <strain evidence="3">1001713st2_A4_1001713B170214_170313</strain>
        <strain evidence="1">A1_m1001262Bd0_191120</strain>
        <strain evidence="2">BSD2780061687st1_G10_BSD2780061687b_171204</strain>
    </source>
</reference>
<dbReference type="EMBL" id="JAQNSB010000073">
    <property type="protein sequence ID" value="MDC1857548.1"/>
    <property type="molecule type" value="Genomic_DNA"/>
</dbReference>
<reference evidence="5" key="2">
    <citation type="submission" date="2023-10" db="EMBL/GenBank/DDBJ databases">
        <title>Genome of Potential pathogenic bacteria in Crohn's disease.</title>
        <authorList>
            <person name="Rodriguez-Palacios A."/>
        </authorList>
    </citation>
    <scope>NUCLEOTIDE SEQUENCE</scope>
    <source>
        <strain evidence="5">CavFT-hAR50</strain>
    </source>
</reference>
<dbReference type="GeneID" id="99751652"/>
<evidence type="ECO:0000313" key="6">
    <source>
        <dbReference type="Proteomes" id="UP001222603"/>
    </source>
</evidence>
<dbReference type="EMBL" id="JAWDEU010000002">
    <property type="protein sequence ID" value="MDU0246228.1"/>
    <property type="molecule type" value="Genomic_DNA"/>
</dbReference>
<dbReference type="EMBL" id="JAQNSG010000034">
    <property type="protein sequence ID" value="MDC1882352.1"/>
    <property type="molecule type" value="Genomic_DNA"/>
</dbReference>
<name>A0A139JYW9_BACUN</name>